<feature type="compositionally biased region" description="Polar residues" evidence="8">
    <location>
        <begin position="384"/>
        <end position="396"/>
    </location>
</feature>
<protein>
    <recommendedName>
        <fullName evidence="9">RING-type domain-containing protein</fullName>
    </recommendedName>
</protein>
<evidence type="ECO:0000313" key="11">
    <source>
        <dbReference type="Proteomes" id="UP000007148"/>
    </source>
</evidence>
<evidence type="ECO:0000256" key="1">
    <source>
        <dbReference type="ARBA" id="ARBA00022679"/>
    </source>
</evidence>
<keyword evidence="5" id="KW-0833">Ubl conjugation pathway</keyword>
<dbReference type="EMBL" id="CAFZ01000162">
    <property type="protein sequence ID" value="CCA72403.1"/>
    <property type="molecule type" value="Genomic_DNA"/>
</dbReference>
<feature type="coiled-coil region" evidence="7">
    <location>
        <begin position="261"/>
        <end position="306"/>
    </location>
</feature>
<keyword evidence="11" id="KW-1185">Reference proteome</keyword>
<feature type="domain" description="RING-type" evidence="9">
    <location>
        <begin position="440"/>
        <end position="661"/>
    </location>
</feature>
<dbReference type="InterPro" id="IPR031127">
    <property type="entry name" value="E3_UB_ligase_RBR"/>
</dbReference>
<keyword evidence="3" id="KW-0677">Repeat</keyword>
<evidence type="ECO:0000256" key="3">
    <source>
        <dbReference type="ARBA" id="ARBA00022737"/>
    </source>
</evidence>
<dbReference type="AlphaFoldDB" id="G4TM62"/>
<evidence type="ECO:0000256" key="4">
    <source>
        <dbReference type="ARBA" id="ARBA00022771"/>
    </source>
</evidence>
<dbReference type="InParanoid" id="G4TM62"/>
<feature type="region of interest" description="Disordered" evidence="8">
    <location>
        <begin position="320"/>
        <end position="351"/>
    </location>
</feature>
<dbReference type="OrthoDB" id="1431934at2759"/>
<dbReference type="HOGENOM" id="CLU_011917_1_0_1"/>
<evidence type="ECO:0000256" key="2">
    <source>
        <dbReference type="ARBA" id="ARBA00022723"/>
    </source>
</evidence>
<feature type="region of interest" description="Disordered" evidence="8">
    <location>
        <begin position="368"/>
        <end position="398"/>
    </location>
</feature>
<dbReference type="STRING" id="1109443.G4TM62"/>
<gene>
    <name evidence="10" type="ORF">PIIN_06337</name>
</gene>
<proteinExistence type="predicted"/>
<dbReference type="InterPro" id="IPR044066">
    <property type="entry name" value="TRIAD_supradom"/>
</dbReference>
<evidence type="ECO:0000256" key="6">
    <source>
        <dbReference type="ARBA" id="ARBA00022833"/>
    </source>
</evidence>
<dbReference type="eggNOG" id="ENOG502ST27">
    <property type="taxonomic scope" value="Eukaryota"/>
</dbReference>
<keyword evidence="2" id="KW-0479">Metal-binding</keyword>
<dbReference type="PROSITE" id="PS51873">
    <property type="entry name" value="TRIAD"/>
    <property type="match status" value="1"/>
</dbReference>
<organism evidence="10 11">
    <name type="scientific">Serendipita indica (strain DSM 11827)</name>
    <name type="common">Root endophyte fungus</name>
    <name type="synonym">Piriformospora indica</name>
    <dbReference type="NCBI Taxonomy" id="1109443"/>
    <lineage>
        <taxon>Eukaryota</taxon>
        <taxon>Fungi</taxon>
        <taxon>Dikarya</taxon>
        <taxon>Basidiomycota</taxon>
        <taxon>Agaricomycotina</taxon>
        <taxon>Agaricomycetes</taxon>
        <taxon>Sebacinales</taxon>
        <taxon>Serendipitaceae</taxon>
        <taxon>Serendipita</taxon>
    </lineage>
</organism>
<evidence type="ECO:0000313" key="10">
    <source>
        <dbReference type="EMBL" id="CCA72403.1"/>
    </source>
</evidence>
<dbReference type="PANTHER" id="PTHR11685">
    <property type="entry name" value="RBR FAMILY RING FINGER AND IBR DOMAIN-CONTAINING"/>
    <property type="match status" value="1"/>
</dbReference>
<keyword evidence="1" id="KW-0808">Transferase</keyword>
<dbReference type="Gene3D" id="1.20.120.1750">
    <property type="match status" value="1"/>
</dbReference>
<reference evidence="10 11" key="1">
    <citation type="journal article" date="2011" name="PLoS Pathog.">
        <title>Endophytic Life Strategies Decoded by Genome and Transcriptome Analyses of the Mutualistic Root Symbiont Piriformospora indica.</title>
        <authorList>
            <person name="Zuccaro A."/>
            <person name="Lahrmann U."/>
            <person name="Guldener U."/>
            <person name="Langen G."/>
            <person name="Pfiffi S."/>
            <person name="Biedenkopf D."/>
            <person name="Wong P."/>
            <person name="Samans B."/>
            <person name="Grimm C."/>
            <person name="Basiewicz M."/>
            <person name="Murat C."/>
            <person name="Martin F."/>
            <person name="Kogel K.H."/>
        </authorList>
    </citation>
    <scope>NUCLEOTIDE SEQUENCE [LARGE SCALE GENOMIC DNA]</scope>
    <source>
        <strain evidence="10 11">DSM 11827</strain>
    </source>
</reference>
<dbReference type="SUPFAM" id="SSF57850">
    <property type="entry name" value="RING/U-box"/>
    <property type="match status" value="1"/>
</dbReference>
<dbReference type="GO" id="GO:0004842">
    <property type="term" value="F:ubiquitin-protein transferase activity"/>
    <property type="evidence" value="ECO:0007669"/>
    <property type="project" value="InterPro"/>
</dbReference>
<comment type="caution">
    <text evidence="10">The sequence shown here is derived from an EMBL/GenBank/DDBJ whole genome shotgun (WGS) entry which is preliminary data.</text>
</comment>
<evidence type="ECO:0000256" key="7">
    <source>
        <dbReference type="SAM" id="Coils"/>
    </source>
</evidence>
<keyword evidence="4" id="KW-0863">Zinc-finger</keyword>
<dbReference type="Proteomes" id="UP000007148">
    <property type="component" value="Unassembled WGS sequence"/>
</dbReference>
<evidence type="ECO:0000259" key="9">
    <source>
        <dbReference type="PROSITE" id="PS51873"/>
    </source>
</evidence>
<evidence type="ECO:0000256" key="8">
    <source>
        <dbReference type="SAM" id="MobiDB-lite"/>
    </source>
</evidence>
<dbReference type="OMA" id="HIWEELQ"/>
<dbReference type="GO" id="GO:0008270">
    <property type="term" value="F:zinc ion binding"/>
    <property type="evidence" value="ECO:0007669"/>
    <property type="project" value="UniProtKB-KW"/>
</dbReference>
<keyword evidence="7" id="KW-0175">Coiled coil</keyword>
<sequence length="669" mass="75686">MFGQRTASPDILRRSTEPEVISFPHTSQYAAGSPSSCGLAAFNAARLLTSSSPQCTSSEIVNRLRSEDLMVGVMSICSFWDSNEHLEVDDIQKLPLFSCHLRTVRNIDSTKCDREGFDRLVGSLSAGETAIVTKSPEIVALLHIATLDRPGDGIFVVFDSHPRPEHPLGAAFTVCKSSVQAATYLHRLFRVDESILDNEDNQWQTLFLSRFDAHILRGKDSTDVDQVRAMYTANIRLLRAKEQLKEAAVRDMEIQGKLSHVKKALEEQRRARREASAAEADTERRLQALRVELESARELAQSIRSTSDALHSGEIHRQDARQHFTAHVTEPKVRKRSLPAKPNPGQPSFPIVDDEAATYERVRLARIAESAKSRTPARPASGVESPQSIRSQTRGNAQDDLATALQLQAQERDDFEHARRLQLEEERIRAQYEQLRAAYEIFHCEICQEDCSIDHVSRGSCAHPICRQDMRNYINSEVERAVWPILCPLCKMNPPESGDLGTIDRRTAELVGLDEGMLEKWTKLELSRCSERIECPKCQKAAYVDKKDYEEMEMLWCQHDDCDAYWCKKCNNLAERGVRHTCDGEAEYERWKASAGDVRACPGCRTEIQRNEGCRHMTCVTPGCNTHFCDRCGQEICRSVNKKEIGEAVQRHYSGRCKLIDFESSEDED</sequence>
<name>G4TM62_SERID</name>
<keyword evidence="6" id="KW-0862">Zinc</keyword>
<accession>G4TM62</accession>
<dbReference type="GO" id="GO:0016567">
    <property type="term" value="P:protein ubiquitination"/>
    <property type="evidence" value="ECO:0007669"/>
    <property type="project" value="InterPro"/>
</dbReference>
<evidence type="ECO:0000256" key="5">
    <source>
        <dbReference type="ARBA" id="ARBA00022786"/>
    </source>
</evidence>